<proteinExistence type="predicted"/>
<evidence type="ECO:0000313" key="2">
    <source>
        <dbReference type="Proteomes" id="UP001057452"/>
    </source>
</evidence>
<reference evidence="1" key="1">
    <citation type="submission" date="2022-05" db="EMBL/GenBank/DDBJ databases">
        <title>Chromosome-level genome of Chaenocephalus aceratus.</title>
        <authorList>
            <person name="Park H."/>
        </authorList>
    </citation>
    <scope>NUCLEOTIDE SEQUENCE</scope>
    <source>
        <strain evidence="1">KU_202001</strain>
    </source>
</reference>
<protein>
    <submittedName>
        <fullName evidence="1">Uncharacterized protein</fullName>
    </submittedName>
</protein>
<accession>A0ACB9WF59</accession>
<dbReference type="Proteomes" id="UP001057452">
    <property type="component" value="Chromosome 16"/>
</dbReference>
<name>A0ACB9WF59_CHAAC</name>
<organism evidence="1 2">
    <name type="scientific">Chaenocephalus aceratus</name>
    <name type="common">Blackfin icefish</name>
    <name type="synonym">Chaenichthys aceratus</name>
    <dbReference type="NCBI Taxonomy" id="36190"/>
    <lineage>
        <taxon>Eukaryota</taxon>
        <taxon>Metazoa</taxon>
        <taxon>Chordata</taxon>
        <taxon>Craniata</taxon>
        <taxon>Vertebrata</taxon>
        <taxon>Euteleostomi</taxon>
        <taxon>Actinopterygii</taxon>
        <taxon>Neopterygii</taxon>
        <taxon>Teleostei</taxon>
        <taxon>Neoteleostei</taxon>
        <taxon>Acanthomorphata</taxon>
        <taxon>Eupercaria</taxon>
        <taxon>Perciformes</taxon>
        <taxon>Notothenioidei</taxon>
        <taxon>Channichthyidae</taxon>
        <taxon>Chaenocephalus</taxon>
    </lineage>
</organism>
<keyword evidence="2" id="KW-1185">Reference proteome</keyword>
<sequence>MTSSRPLLVLLWFIHVTIPVLEAQEVKVEPEVTGYLGEEVTLRCQFIPGPKDDIISQVEWELETPAGDKIFIIVSRGESRGRTPAAFSFPSGAFEGTTTLVVKGEYGPVPSD</sequence>
<evidence type="ECO:0000313" key="1">
    <source>
        <dbReference type="EMBL" id="KAI4811485.1"/>
    </source>
</evidence>
<comment type="caution">
    <text evidence="1">The sequence shown here is derived from an EMBL/GenBank/DDBJ whole genome shotgun (WGS) entry which is preliminary data.</text>
</comment>
<dbReference type="EMBL" id="CM043800">
    <property type="protein sequence ID" value="KAI4811485.1"/>
    <property type="molecule type" value="Genomic_DNA"/>
</dbReference>
<gene>
    <name evidence="1" type="ORF">KUCAC02_014390</name>
</gene>